<dbReference type="WBParaSite" id="Hba_18497">
    <property type="protein sequence ID" value="Hba_18497"/>
    <property type="gene ID" value="Hba_18497"/>
</dbReference>
<reference evidence="5" key="1">
    <citation type="submission" date="2016-11" db="UniProtKB">
        <authorList>
            <consortium name="WormBaseParasite"/>
        </authorList>
    </citation>
    <scope>IDENTIFICATION</scope>
</reference>
<keyword evidence="2" id="KW-0472">Membrane</keyword>
<dbReference type="Proteomes" id="UP000095283">
    <property type="component" value="Unplaced"/>
</dbReference>
<dbReference type="GO" id="GO:0042383">
    <property type="term" value="C:sarcolemma"/>
    <property type="evidence" value="ECO:0007669"/>
    <property type="project" value="TreeGrafter"/>
</dbReference>
<accession>A0A1I7XMF7</accession>
<dbReference type="GO" id="GO:0033017">
    <property type="term" value="C:sarcoplasmic reticulum membrane"/>
    <property type="evidence" value="ECO:0007669"/>
    <property type="project" value="TreeGrafter"/>
</dbReference>
<evidence type="ECO:0000259" key="3">
    <source>
        <dbReference type="Pfam" id="PF06459"/>
    </source>
</evidence>
<feature type="region of interest" description="Disordered" evidence="1">
    <location>
        <begin position="165"/>
        <end position="199"/>
    </location>
</feature>
<sequence>MQHAAEISSGDGDSKMERAMKQRDYFLQQTTAGEQISETFKSGYNYGISAATALRPDNIKQTFKTISGKVRQMTWMQLIWWLCVILFRATLGLCWGGYLLLITVFRFAYFLTTPGKEEDDKEQGNSLPIPESHSHRFGHPILPEFHPSHIGVDAFGVTADQLPMENNIRNDTPPPDELPVEEEKGEEPVLSPHNPTPTASVNKAPSIYESIGGPQVAQVQSEPEFAAGGYYEPKIAEQNIGRSKGSILNMLARNFKTIEKTTLHLAFFINVILLFHRVDIIHTETGMNNSECKYIIILNNVMLASGVFSETTDGNDEDENPETVFITGMFIPYIDYEVTGWLLAQVTF</sequence>
<evidence type="ECO:0000256" key="2">
    <source>
        <dbReference type="SAM" id="Phobius"/>
    </source>
</evidence>
<keyword evidence="2" id="KW-0812">Transmembrane</keyword>
<keyword evidence="2" id="KW-1133">Transmembrane helix</keyword>
<dbReference type="GO" id="GO:0006874">
    <property type="term" value="P:intracellular calcium ion homeostasis"/>
    <property type="evidence" value="ECO:0007669"/>
    <property type="project" value="InterPro"/>
</dbReference>
<dbReference type="GO" id="GO:0006941">
    <property type="term" value="P:striated muscle contraction"/>
    <property type="evidence" value="ECO:0007669"/>
    <property type="project" value="TreeGrafter"/>
</dbReference>
<dbReference type="InterPro" id="IPR009460">
    <property type="entry name" value="Ryanrecept_TM4-6"/>
</dbReference>
<dbReference type="InterPro" id="IPR015925">
    <property type="entry name" value="Ryanodine_IP3_receptor"/>
</dbReference>
<dbReference type="AlphaFoldDB" id="A0A1I7XMF7"/>
<evidence type="ECO:0000313" key="4">
    <source>
        <dbReference type="Proteomes" id="UP000095283"/>
    </source>
</evidence>
<dbReference type="PANTHER" id="PTHR46399:SF8">
    <property type="entry name" value="B30.2_SPRY DOMAIN-CONTAINING PROTEIN"/>
    <property type="match status" value="1"/>
</dbReference>
<dbReference type="GO" id="GO:0005219">
    <property type="term" value="F:ryanodine-sensitive calcium-release channel activity"/>
    <property type="evidence" value="ECO:0007669"/>
    <property type="project" value="InterPro"/>
</dbReference>
<organism evidence="4 5">
    <name type="scientific">Heterorhabditis bacteriophora</name>
    <name type="common">Entomopathogenic nematode worm</name>
    <dbReference type="NCBI Taxonomy" id="37862"/>
    <lineage>
        <taxon>Eukaryota</taxon>
        <taxon>Metazoa</taxon>
        <taxon>Ecdysozoa</taxon>
        <taxon>Nematoda</taxon>
        <taxon>Chromadorea</taxon>
        <taxon>Rhabditida</taxon>
        <taxon>Rhabditina</taxon>
        <taxon>Rhabditomorpha</taxon>
        <taxon>Strongyloidea</taxon>
        <taxon>Heterorhabditidae</taxon>
        <taxon>Heterorhabditis</taxon>
    </lineage>
</organism>
<name>A0A1I7XMF7_HETBA</name>
<evidence type="ECO:0000313" key="5">
    <source>
        <dbReference type="WBParaSite" id="Hba_18497"/>
    </source>
</evidence>
<dbReference type="GO" id="GO:0030018">
    <property type="term" value="C:Z disc"/>
    <property type="evidence" value="ECO:0007669"/>
    <property type="project" value="TreeGrafter"/>
</dbReference>
<dbReference type="GO" id="GO:0034704">
    <property type="term" value="C:calcium channel complex"/>
    <property type="evidence" value="ECO:0007669"/>
    <property type="project" value="TreeGrafter"/>
</dbReference>
<evidence type="ECO:0000256" key="1">
    <source>
        <dbReference type="SAM" id="MobiDB-lite"/>
    </source>
</evidence>
<dbReference type="PANTHER" id="PTHR46399">
    <property type="entry name" value="B30.2/SPRY DOMAIN-CONTAINING PROTEIN"/>
    <property type="match status" value="1"/>
</dbReference>
<dbReference type="Pfam" id="PF06459">
    <property type="entry name" value="RR_TM4-6"/>
    <property type="match status" value="1"/>
</dbReference>
<dbReference type="GO" id="GO:0014808">
    <property type="term" value="P:release of sequestered calcium ion into cytosol by sarcoplasmic reticulum"/>
    <property type="evidence" value="ECO:0007669"/>
    <property type="project" value="TreeGrafter"/>
</dbReference>
<protein>
    <submittedName>
        <fullName evidence="5">RR_TM4-6 domain-containing protein</fullName>
    </submittedName>
</protein>
<feature type="domain" description="Ryanodine Receptor TM 4-6" evidence="3">
    <location>
        <begin position="241"/>
        <end position="290"/>
    </location>
</feature>
<proteinExistence type="predicted"/>
<feature type="transmembrane region" description="Helical" evidence="2">
    <location>
        <begin position="78"/>
        <end position="101"/>
    </location>
</feature>
<keyword evidence="4" id="KW-1185">Reference proteome</keyword>
<dbReference type="GO" id="GO:0005790">
    <property type="term" value="C:smooth endoplasmic reticulum"/>
    <property type="evidence" value="ECO:0007669"/>
    <property type="project" value="TreeGrafter"/>
</dbReference>